<dbReference type="InterPro" id="IPR000262">
    <property type="entry name" value="FMN-dep_DH"/>
</dbReference>
<feature type="binding site" evidence="7">
    <location>
        <position position="232"/>
    </location>
    <ligand>
        <name>FMN</name>
        <dbReference type="ChEBI" id="CHEBI:58210"/>
    </ligand>
</feature>
<organism evidence="9 10">
    <name type="scientific">Undibacterium terreum</name>
    <dbReference type="NCBI Taxonomy" id="1224302"/>
    <lineage>
        <taxon>Bacteria</taxon>
        <taxon>Pseudomonadati</taxon>
        <taxon>Pseudomonadota</taxon>
        <taxon>Betaproteobacteria</taxon>
        <taxon>Burkholderiales</taxon>
        <taxon>Oxalobacteraceae</taxon>
        <taxon>Undibacterium</taxon>
    </lineage>
</organism>
<keyword evidence="4" id="KW-0560">Oxidoreductase</keyword>
<reference evidence="9" key="1">
    <citation type="journal article" date="2014" name="Int. J. Syst. Evol. Microbiol.">
        <title>Complete genome sequence of Corynebacterium casei LMG S-19264T (=DSM 44701T), isolated from a smear-ripened cheese.</title>
        <authorList>
            <consortium name="US DOE Joint Genome Institute (JGI-PGF)"/>
            <person name="Walter F."/>
            <person name="Albersmeier A."/>
            <person name="Kalinowski J."/>
            <person name="Ruckert C."/>
        </authorList>
    </citation>
    <scope>NUCLEOTIDE SEQUENCE</scope>
    <source>
        <strain evidence="9">CGMCC 1.10998</strain>
    </source>
</reference>
<feature type="binding site" evidence="7">
    <location>
        <position position="204"/>
    </location>
    <ligand>
        <name>FMN</name>
        <dbReference type="ChEBI" id="CHEBI:58210"/>
    </ligand>
</feature>
<accession>A0A916USQ8</accession>
<feature type="binding site" evidence="7">
    <location>
        <begin position="386"/>
        <end position="387"/>
    </location>
    <ligand>
        <name>FMN</name>
        <dbReference type="ChEBI" id="CHEBI:58210"/>
    </ligand>
</feature>
<dbReference type="CDD" id="cd02809">
    <property type="entry name" value="alpha_hydroxyacid_oxid_FMN"/>
    <property type="match status" value="1"/>
</dbReference>
<evidence type="ECO:0000256" key="2">
    <source>
        <dbReference type="ARBA" id="ARBA00022630"/>
    </source>
</evidence>
<keyword evidence="2 7" id="KW-0285">Flavoprotein</keyword>
<evidence type="ECO:0000256" key="6">
    <source>
        <dbReference type="PIRSR" id="PIRSR000138-1"/>
    </source>
</evidence>
<evidence type="ECO:0000256" key="3">
    <source>
        <dbReference type="ARBA" id="ARBA00022643"/>
    </source>
</evidence>
<proteinExistence type="inferred from homology"/>
<dbReference type="RefSeq" id="WP_229751205.1">
    <property type="nucleotide sequence ID" value="NZ_BMED01000003.1"/>
</dbReference>
<dbReference type="InterPro" id="IPR037396">
    <property type="entry name" value="FMN_HAD"/>
</dbReference>
<feature type="binding site" evidence="7">
    <location>
        <begin position="363"/>
        <end position="367"/>
    </location>
    <ligand>
        <name>FMN</name>
        <dbReference type="ChEBI" id="CHEBI:58210"/>
    </ligand>
</feature>
<dbReference type="InterPro" id="IPR013785">
    <property type="entry name" value="Aldolase_TIM"/>
</dbReference>
<comment type="similarity">
    <text evidence="5">Belongs to the FMN-dependent alpha-hydroxy acid dehydrogenase family.</text>
</comment>
<feature type="binding site" evidence="7">
    <location>
        <position position="308"/>
    </location>
    <ligand>
        <name>FMN</name>
        <dbReference type="ChEBI" id="CHEBI:58210"/>
    </ligand>
</feature>
<evidence type="ECO:0000259" key="8">
    <source>
        <dbReference type="PROSITE" id="PS51349"/>
    </source>
</evidence>
<feature type="active site" description="Proton acceptor" evidence="6">
    <location>
        <position position="332"/>
    </location>
</feature>
<dbReference type="GO" id="GO:0016614">
    <property type="term" value="F:oxidoreductase activity, acting on CH-OH group of donors"/>
    <property type="evidence" value="ECO:0007669"/>
    <property type="project" value="UniProtKB-ARBA"/>
</dbReference>
<evidence type="ECO:0000313" key="9">
    <source>
        <dbReference type="EMBL" id="GGC86050.1"/>
    </source>
</evidence>
<dbReference type="AlphaFoldDB" id="A0A916USQ8"/>
<comment type="caution">
    <text evidence="9">The sequence shown here is derived from an EMBL/GenBank/DDBJ whole genome shotgun (WGS) entry which is preliminary data.</text>
</comment>
<dbReference type="PIRSF" id="PIRSF000138">
    <property type="entry name" value="Al-hdrx_acd_dh"/>
    <property type="match status" value="1"/>
</dbReference>
<protein>
    <submittedName>
        <fullName evidence="9">Alpha-hydroxy-acid oxidizing enzyme</fullName>
    </submittedName>
</protein>
<keyword evidence="3 7" id="KW-0288">FMN</keyword>
<sequence>MSELNLFSAEQTSELLEMQDARRNFLRFLACSPLVSNATTLGSLAVLVGAIPAAALAQSYDVLRAQTRKVGDVIESPEDALNVMDFEPAAKKALPSAHFGYLATGVDGDDTLRANHEDYSKIRIKVSRLIDARKIDTSMHLLGAQYSSPIFLSPVSSQGAFHAEAEVAVARAAGAKKQHMILSTVGNSSLEDVNKAHGSPVWLQLYPTDDWKVTQALIKRAESNGVPALVLTVDRQGGRNTETLFRLRRLDDRTCVACHAGGFANEVSRKPMFSNIDVSHVTNLYGTGMSWDFVKKLRDSTKMKIFLKGIMTGDDAAKALQVGVDGIFVSNHGGRAEESLQSTIGVLPEVVKAVGGRIPVLVDGGVRRGTDVFKALALGATGVGIGRPYCWGLAAFGEPGVAAVLNILQREFETIMRQVGATSLKQITPTSVINDIAYAKR</sequence>
<reference evidence="9" key="2">
    <citation type="submission" date="2020-09" db="EMBL/GenBank/DDBJ databases">
        <authorList>
            <person name="Sun Q."/>
            <person name="Zhou Y."/>
        </authorList>
    </citation>
    <scope>NUCLEOTIDE SEQUENCE</scope>
    <source>
        <strain evidence="9">CGMCC 1.10998</strain>
    </source>
</reference>
<feature type="binding site" evidence="7">
    <location>
        <position position="239"/>
    </location>
    <ligand>
        <name>glyoxylate</name>
        <dbReference type="ChEBI" id="CHEBI:36655"/>
    </ligand>
</feature>
<comment type="cofactor">
    <cofactor evidence="1">
        <name>FMN</name>
        <dbReference type="ChEBI" id="CHEBI:58210"/>
    </cofactor>
</comment>
<dbReference type="InterPro" id="IPR012133">
    <property type="entry name" value="Alpha-hydoxy_acid_DH_FMN"/>
</dbReference>
<feature type="binding site" evidence="7">
    <location>
        <position position="335"/>
    </location>
    <ligand>
        <name>glyoxylate</name>
        <dbReference type="ChEBI" id="CHEBI:36655"/>
    </ligand>
</feature>
<dbReference type="Proteomes" id="UP000637423">
    <property type="component" value="Unassembled WGS sequence"/>
</dbReference>
<dbReference type="EMBL" id="BMED01000003">
    <property type="protein sequence ID" value="GGC86050.1"/>
    <property type="molecule type" value="Genomic_DNA"/>
</dbReference>
<dbReference type="PROSITE" id="PS51349">
    <property type="entry name" value="FMN_HYDROXY_ACID_DH_2"/>
    <property type="match status" value="1"/>
</dbReference>
<dbReference type="PANTHER" id="PTHR10578:SF148">
    <property type="entry name" value="L-LACTATE DEHYDROGENASE (CYTOCHROME)"/>
    <property type="match status" value="1"/>
</dbReference>
<feature type="binding site" evidence="7">
    <location>
        <position position="101"/>
    </location>
    <ligand>
        <name>glyoxylate</name>
        <dbReference type="ChEBI" id="CHEBI:36655"/>
    </ligand>
</feature>
<dbReference type="PANTHER" id="PTHR10578">
    <property type="entry name" value="S -2-HYDROXY-ACID OXIDASE-RELATED"/>
    <property type="match status" value="1"/>
</dbReference>
<evidence type="ECO:0000313" key="10">
    <source>
        <dbReference type="Proteomes" id="UP000637423"/>
    </source>
</evidence>
<evidence type="ECO:0000256" key="7">
    <source>
        <dbReference type="PIRSR" id="PIRSR000138-2"/>
    </source>
</evidence>
<dbReference type="FunFam" id="3.20.20.70:FF:000029">
    <property type="entry name" value="L-lactate dehydrogenase"/>
    <property type="match status" value="1"/>
</dbReference>
<evidence type="ECO:0000256" key="1">
    <source>
        <dbReference type="ARBA" id="ARBA00001917"/>
    </source>
</evidence>
<dbReference type="Gene3D" id="3.20.20.70">
    <property type="entry name" value="Aldolase class I"/>
    <property type="match status" value="1"/>
</dbReference>
<dbReference type="SUPFAM" id="SSF51395">
    <property type="entry name" value="FMN-linked oxidoreductases"/>
    <property type="match status" value="1"/>
</dbReference>
<feature type="binding site" evidence="7">
    <location>
        <position position="183"/>
    </location>
    <ligand>
        <name>FMN</name>
        <dbReference type="ChEBI" id="CHEBI:58210"/>
    </ligand>
</feature>
<gene>
    <name evidence="9" type="ORF">GCM10011396_36740</name>
</gene>
<dbReference type="Pfam" id="PF01070">
    <property type="entry name" value="FMN_dh"/>
    <property type="match status" value="1"/>
</dbReference>
<feature type="binding site" evidence="7">
    <location>
        <position position="330"/>
    </location>
    <ligand>
        <name>FMN</name>
        <dbReference type="ChEBI" id="CHEBI:58210"/>
    </ligand>
</feature>
<feature type="binding site" evidence="7">
    <location>
        <position position="332"/>
    </location>
    <ligand>
        <name>glyoxylate</name>
        <dbReference type="ChEBI" id="CHEBI:36655"/>
    </ligand>
</feature>
<feature type="binding site" evidence="7">
    <location>
        <position position="206"/>
    </location>
    <ligand>
        <name>glyoxylate</name>
        <dbReference type="ChEBI" id="CHEBI:36655"/>
    </ligand>
</feature>
<dbReference type="GO" id="GO:0010181">
    <property type="term" value="F:FMN binding"/>
    <property type="evidence" value="ECO:0007669"/>
    <property type="project" value="InterPro"/>
</dbReference>
<evidence type="ECO:0000256" key="5">
    <source>
        <dbReference type="ARBA" id="ARBA00024042"/>
    </source>
</evidence>
<keyword evidence="10" id="KW-1185">Reference proteome</keyword>
<feature type="domain" description="FMN hydroxy acid dehydrogenase" evidence="8">
    <location>
        <begin position="75"/>
        <end position="437"/>
    </location>
</feature>
<name>A0A916USQ8_9BURK</name>
<evidence type="ECO:0000256" key="4">
    <source>
        <dbReference type="ARBA" id="ARBA00023002"/>
    </source>
</evidence>